<proteinExistence type="predicted"/>
<dbReference type="AlphaFoldDB" id="A0A918XGW9"/>
<sequence>MSTPGSPPDHAELPRPVYSTGGVAAASAAGIGLAALITLTIAGWVAAPHDAFADEIAELLQGAVLAWLVGHLVPFGTESAQVSLLPLGLVLLPGILLYRAGRWLARNCEIARLRHVHRAAVALAGPYAAIAGTLALLARTEAVEPSMPWALVMGFVIAFVAGGFGALRQLMRDKEVTAGALADLMPPRVRSLLVGALASTGTLVLGGLLLFLAGLMVSMPDVIDTTSALGPGIVGGALLLLIQLAYLPNAVVYAASYCLGPGFALGEMTVVAPTGVAVGPLPLFPMLAAIPENGPAPVLSLGALAVPFLAGVLGGVLTQRSAPDVVSEAAPLWGFVCGIAAGLTMAVSALVTGGSLGAVRLAGVGPSVWQVGLVAVLEIGVSAAVAAWIANWWYSRKLRLAGVEPGSPNAREIARGRKSATGPGSGAGPSEERAAPEPSPPEPSPPVPVGEGLATVTTLPRRTEDAPQGPGSGRGTGADDAPGAAESREEQRRNREGHRRDRAVERSARREARAELRSHRRTEKAERRMRGGRWWKRRPAEDEGDDLFGITYEAQDPPED</sequence>
<keyword evidence="2" id="KW-0472">Membrane</keyword>
<accession>A0A918XGW9</accession>
<dbReference type="EMBL" id="BMXL01000018">
    <property type="protein sequence ID" value="GHD30215.1"/>
    <property type="molecule type" value="Genomic_DNA"/>
</dbReference>
<feature type="region of interest" description="Disordered" evidence="1">
    <location>
        <begin position="405"/>
        <end position="560"/>
    </location>
</feature>
<evidence type="ECO:0000256" key="2">
    <source>
        <dbReference type="SAM" id="Phobius"/>
    </source>
</evidence>
<feature type="transmembrane region" description="Helical" evidence="2">
    <location>
        <begin position="119"/>
        <end position="137"/>
    </location>
</feature>
<feature type="compositionally biased region" description="Pro residues" evidence="1">
    <location>
        <begin position="437"/>
        <end position="448"/>
    </location>
</feature>
<evidence type="ECO:0000313" key="3">
    <source>
        <dbReference type="EMBL" id="GHD30215.1"/>
    </source>
</evidence>
<organism evidence="3 4">
    <name type="scientific">Nocardiopsis kunsanensis</name>
    <dbReference type="NCBI Taxonomy" id="141693"/>
    <lineage>
        <taxon>Bacteria</taxon>
        <taxon>Bacillati</taxon>
        <taxon>Actinomycetota</taxon>
        <taxon>Actinomycetes</taxon>
        <taxon>Streptosporangiales</taxon>
        <taxon>Nocardiopsidaceae</taxon>
        <taxon>Nocardiopsis</taxon>
    </lineage>
</organism>
<feature type="transmembrane region" description="Helical" evidence="2">
    <location>
        <begin position="149"/>
        <end position="171"/>
    </location>
</feature>
<keyword evidence="2" id="KW-1133">Transmembrane helix</keyword>
<evidence type="ECO:0000313" key="4">
    <source>
        <dbReference type="Proteomes" id="UP000654947"/>
    </source>
</evidence>
<feature type="transmembrane region" description="Helical" evidence="2">
    <location>
        <begin position="228"/>
        <end position="247"/>
    </location>
</feature>
<evidence type="ECO:0008006" key="5">
    <source>
        <dbReference type="Google" id="ProtNLM"/>
    </source>
</evidence>
<feature type="transmembrane region" description="Helical" evidence="2">
    <location>
        <begin position="330"/>
        <end position="351"/>
    </location>
</feature>
<dbReference type="Proteomes" id="UP000654947">
    <property type="component" value="Unassembled WGS sequence"/>
</dbReference>
<protein>
    <recommendedName>
        <fullName evidence="5">Integral membrane protein</fullName>
    </recommendedName>
</protein>
<reference evidence="3 4" key="1">
    <citation type="journal article" date="2014" name="Int. J. Syst. Evol. Microbiol.">
        <title>Complete genome sequence of Corynebacterium casei LMG S-19264T (=DSM 44701T), isolated from a smear-ripened cheese.</title>
        <authorList>
            <consortium name="US DOE Joint Genome Institute (JGI-PGF)"/>
            <person name="Walter F."/>
            <person name="Albersmeier A."/>
            <person name="Kalinowski J."/>
            <person name="Ruckert C."/>
        </authorList>
    </citation>
    <scope>NUCLEOTIDE SEQUENCE [LARGE SCALE GENOMIC DNA]</scope>
    <source>
        <strain evidence="3 4">KCTC 19473</strain>
    </source>
</reference>
<feature type="transmembrane region" description="Helical" evidence="2">
    <location>
        <begin position="82"/>
        <end position="98"/>
    </location>
</feature>
<feature type="transmembrane region" description="Helical" evidence="2">
    <location>
        <begin position="254"/>
        <end position="278"/>
    </location>
</feature>
<keyword evidence="4" id="KW-1185">Reference proteome</keyword>
<feature type="transmembrane region" description="Helical" evidence="2">
    <location>
        <begin position="23"/>
        <end position="47"/>
    </location>
</feature>
<gene>
    <name evidence="3" type="ORF">GCM10007147_31780</name>
</gene>
<evidence type="ECO:0000256" key="1">
    <source>
        <dbReference type="SAM" id="MobiDB-lite"/>
    </source>
</evidence>
<feature type="compositionally biased region" description="Basic and acidic residues" evidence="1">
    <location>
        <begin position="486"/>
        <end position="529"/>
    </location>
</feature>
<feature type="transmembrane region" description="Helical" evidence="2">
    <location>
        <begin position="371"/>
        <end position="394"/>
    </location>
</feature>
<dbReference type="Pfam" id="PF19877">
    <property type="entry name" value="DUF6350"/>
    <property type="match status" value="1"/>
</dbReference>
<name>A0A918XGW9_9ACTN</name>
<dbReference type="InterPro" id="IPR045931">
    <property type="entry name" value="DUF6350"/>
</dbReference>
<feature type="transmembrane region" description="Helical" evidence="2">
    <location>
        <begin position="298"/>
        <end position="318"/>
    </location>
</feature>
<keyword evidence="2" id="KW-0812">Transmembrane</keyword>
<feature type="transmembrane region" description="Helical" evidence="2">
    <location>
        <begin position="192"/>
        <end position="216"/>
    </location>
</feature>
<comment type="caution">
    <text evidence="3">The sequence shown here is derived from an EMBL/GenBank/DDBJ whole genome shotgun (WGS) entry which is preliminary data.</text>
</comment>